<dbReference type="Gene3D" id="3.50.50.60">
    <property type="entry name" value="FAD/NAD(P)-binding domain"/>
    <property type="match status" value="1"/>
</dbReference>
<comment type="caution">
    <text evidence="1">The sequence shown here is derived from an EMBL/GenBank/DDBJ whole genome shotgun (WGS) entry which is preliminary data.</text>
</comment>
<feature type="non-terminal residue" evidence="1">
    <location>
        <position position="1"/>
    </location>
</feature>
<proteinExistence type="predicted"/>
<accession>A0A316ECA9</accession>
<sequence>AAGDLVDHTYRQAITASGTGCAAALDAERFIASFLEL</sequence>
<evidence type="ECO:0008006" key="3">
    <source>
        <dbReference type="Google" id="ProtNLM"/>
    </source>
</evidence>
<name>A0A316ECA9_9ACTN</name>
<evidence type="ECO:0000313" key="2">
    <source>
        <dbReference type="Proteomes" id="UP000245697"/>
    </source>
</evidence>
<keyword evidence="2" id="KW-1185">Reference proteome</keyword>
<protein>
    <recommendedName>
        <fullName evidence="3">Thioredoxin reductase (NADPH)</fullName>
    </recommendedName>
</protein>
<dbReference type="Proteomes" id="UP000245697">
    <property type="component" value="Unassembled WGS sequence"/>
</dbReference>
<dbReference type="EMBL" id="QGGR01000055">
    <property type="protein sequence ID" value="PWK27238.1"/>
    <property type="molecule type" value="Genomic_DNA"/>
</dbReference>
<dbReference type="AlphaFoldDB" id="A0A316ECA9"/>
<dbReference type="InterPro" id="IPR036188">
    <property type="entry name" value="FAD/NAD-bd_sf"/>
</dbReference>
<gene>
    <name evidence="1" type="ORF">BC793_1551</name>
</gene>
<reference evidence="1 2" key="1">
    <citation type="submission" date="2018-05" db="EMBL/GenBank/DDBJ databases">
        <title>Genomic Encyclopedia of Archaeal and Bacterial Type Strains, Phase II (KMG-II): from individual species to whole genera.</title>
        <authorList>
            <person name="Goeker M."/>
        </authorList>
    </citation>
    <scope>NUCLEOTIDE SEQUENCE [LARGE SCALE GENOMIC DNA]</scope>
    <source>
        <strain evidence="1 2">DSM 45184</strain>
    </source>
</reference>
<evidence type="ECO:0000313" key="1">
    <source>
        <dbReference type="EMBL" id="PWK27238.1"/>
    </source>
</evidence>
<organism evidence="1 2">
    <name type="scientific">Actinoplanes xinjiangensis</name>
    <dbReference type="NCBI Taxonomy" id="512350"/>
    <lineage>
        <taxon>Bacteria</taxon>
        <taxon>Bacillati</taxon>
        <taxon>Actinomycetota</taxon>
        <taxon>Actinomycetes</taxon>
        <taxon>Micromonosporales</taxon>
        <taxon>Micromonosporaceae</taxon>
        <taxon>Actinoplanes</taxon>
    </lineage>
</organism>